<sequence length="112" mass="13292">MKPGDIYSFEFPFEEGQGGKERPVLVFVLTSTPNEFIGLKITRTQRKQNRVKIDYWKEAGLDYESYVQCDRYSVFQCIGKVVFKGTLKKPDYNKVLKKFNEFYPILDWMNQE</sequence>
<dbReference type="SUPFAM" id="SSF50118">
    <property type="entry name" value="Cell growth inhibitor/plasmid maintenance toxic component"/>
    <property type="match status" value="1"/>
</dbReference>
<gene>
    <name evidence="3" type="ORF">J8TS2_02700</name>
</gene>
<dbReference type="InterPro" id="IPR003477">
    <property type="entry name" value="PemK-like"/>
</dbReference>
<organism evidence="3 4">
    <name type="scientific">Lederbergia ruris</name>
    <dbReference type="NCBI Taxonomy" id="217495"/>
    <lineage>
        <taxon>Bacteria</taxon>
        <taxon>Bacillati</taxon>
        <taxon>Bacillota</taxon>
        <taxon>Bacilli</taxon>
        <taxon>Bacillales</taxon>
        <taxon>Bacillaceae</taxon>
        <taxon>Lederbergia</taxon>
    </lineage>
</organism>
<dbReference type="Pfam" id="PF02452">
    <property type="entry name" value="PemK_toxin"/>
    <property type="match status" value="1"/>
</dbReference>
<proteinExistence type="inferred from homology"/>
<dbReference type="InterPro" id="IPR011067">
    <property type="entry name" value="Plasmid_toxin/cell-grow_inhib"/>
</dbReference>
<accession>A0ABQ4KEZ3</accession>
<dbReference type="Gene3D" id="2.30.30.110">
    <property type="match status" value="1"/>
</dbReference>
<keyword evidence="4" id="KW-1185">Reference proteome</keyword>
<keyword evidence="2" id="KW-1277">Toxin-antitoxin system</keyword>
<evidence type="ECO:0000256" key="1">
    <source>
        <dbReference type="ARBA" id="ARBA00007521"/>
    </source>
</evidence>
<evidence type="ECO:0000313" key="3">
    <source>
        <dbReference type="EMBL" id="GIN55951.1"/>
    </source>
</evidence>
<evidence type="ECO:0000256" key="2">
    <source>
        <dbReference type="ARBA" id="ARBA00022649"/>
    </source>
</evidence>
<name>A0ABQ4KEZ3_9BACI</name>
<dbReference type="EMBL" id="BORB01000001">
    <property type="protein sequence ID" value="GIN55951.1"/>
    <property type="molecule type" value="Genomic_DNA"/>
</dbReference>
<evidence type="ECO:0000313" key="4">
    <source>
        <dbReference type="Proteomes" id="UP000679950"/>
    </source>
</evidence>
<comment type="similarity">
    <text evidence="1">Belongs to the PemK/MazF family.</text>
</comment>
<protein>
    <submittedName>
        <fullName evidence="3">Uncharacterized protein</fullName>
    </submittedName>
</protein>
<comment type="caution">
    <text evidence="3">The sequence shown here is derived from an EMBL/GenBank/DDBJ whole genome shotgun (WGS) entry which is preliminary data.</text>
</comment>
<dbReference type="Proteomes" id="UP000679950">
    <property type="component" value="Unassembled WGS sequence"/>
</dbReference>
<dbReference type="RefSeq" id="WP_212965022.1">
    <property type="nucleotide sequence ID" value="NZ_BORB01000001.1"/>
</dbReference>
<reference evidence="3 4" key="1">
    <citation type="submission" date="2021-03" db="EMBL/GenBank/DDBJ databases">
        <title>Antimicrobial resistance genes in bacteria isolated from Japanese honey, and their potential for conferring macrolide and lincosamide resistance in the American foulbrood pathogen Paenibacillus larvae.</title>
        <authorList>
            <person name="Okamoto M."/>
            <person name="Kumagai M."/>
            <person name="Kanamori H."/>
            <person name="Takamatsu D."/>
        </authorList>
    </citation>
    <scope>NUCLEOTIDE SEQUENCE [LARGE SCALE GENOMIC DNA]</scope>
    <source>
        <strain evidence="3 4">J8TS2</strain>
    </source>
</reference>